<comment type="catalytic activity">
    <reaction evidence="10">
        <text>L-threonyl-[protein] + FAD = FMN-L-threonyl-[protein] + AMP + H(+)</text>
        <dbReference type="Rhea" id="RHEA:36847"/>
        <dbReference type="Rhea" id="RHEA-COMP:11060"/>
        <dbReference type="Rhea" id="RHEA-COMP:11061"/>
        <dbReference type="ChEBI" id="CHEBI:15378"/>
        <dbReference type="ChEBI" id="CHEBI:30013"/>
        <dbReference type="ChEBI" id="CHEBI:57692"/>
        <dbReference type="ChEBI" id="CHEBI:74257"/>
        <dbReference type="ChEBI" id="CHEBI:456215"/>
        <dbReference type="EC" id="2.7.1.180"/>
    </reaction>
</comment>
<name>A0A5J4J8T4_9BACI</name>
<keyword evidence="5 11" id="KW-0808">Transferase</keyword>
<keyword evidence="12" id="KW-1185">Reference proteome</keyword>
<evidence type="ECO:0000313" key="11">
    <source>
        <dbReference type="EMBL" id="GER71282.1"/>
    </source>
</evidence>
<dbReference type="SUPFAM" id="SSF143631">
    <property type="entry name" value="ApbE-like"/>
    <property type="match status" value="1"/>
</dbReference>
<organism evidence="11 12">
    <name type="scientific">Weizmannia acidilactici</name>
    <dbReference type="NCBI Taxonomy" id="2607726"/>
    <lineage>
        <taxon>Bacteria</taxon>
        <taxon>Bacillati</taxon>
        <taxon>Bacillota</taxon>
        <taxon>Bacilli</taxon>
        <taxon>Bacillales</taxon>
        <taxon>Bacillaceae</taxon>
        <taxon>Heyndrickxia</taxon>
    </lineage>
</organism>
<evidence type="ECO:0000256" key="6">
    <source>
        <dbReference type="ARBA" id="ARBA00022723"/>
    </source>
</evidence>
<dbReference type="Gene3D" id="3.10.520.10">
    <property type="entry name" value="ApbE-like domains"/>
    <property type="match status" value="1"/>
</dbReference>
<protein>
    <recommendedName>
        <fullName evidence="3">FAD:protein FMN transferase</fullName>
        <ecNumber evidence="2">2.7.1.180</ecNumber>
    </recommendedName>
    <alternativeName>
        <fullName evidence="9">Flavin transferase</fullName>
    </alternativeName>
</protein>
<dbReference type="EMBL" id="BKZQ01000042">
    <property type="protein sequence ID" value="GER71282.1"/>
    <property type="molecule type" value="Genomic_DNA"/>
</dbReference>
<dbReference type="AlphaFoldDB" id="A0A5J4J8T4"/>
<dbReference type="InterPro" id="IPR024932">
    <property type="entry name" value="ApbE"/>
</dbReference>
<dbReference type="Proteomes" id="UP000391919">
    <property type="component" value="Unassembled WGS sequence"/>
</dbReference>
<dbReference type="PANTHER" id="PTHR30040">
    <property type="entry name" value="THIAMINE BIOSYNTHESIS LIPOPROTEIN APBE"/>
    <property type="match status" value="1"/>
</dbReference>
<dbReference type="InterPro" id="IPR003374">
    <property type="entry name" value="ApbE-like_sf"/>
</dbReference>
<evidence type="ECO:0000256" key="7">
    <source>
        <dbReference type="ARBA" id="ARBA00022827"/>
    </source>
</evidence>
<accession>A0A5J4J8T4</accession>
<dbReference type="GO" id="GO:0016740">
    <property type="term" value="F:transferase activity"/>
    <property type="evidence" value="ECO:0007669"/>
    <property type="project" value="UniProtKB-KW"/>
</dbReference>
<gene>
    <name evidence="11" type="ORF">BpJC7_25850</name>
</gene>
<comment type="cofactor">
    <cofactor evidence="1">
        <name>Mg(2+)</name>
        <dbReference type="ChEBI" id="CHEBI:18420"/>
    </cofactor>
</comment>
<evidence type="ECO:0000256" key="1">
    <source>
        <dbReference type="ARBA" id="ARBA00001946"/>
    </source>
</evidence>
<comment type="caution">
    <text evidence="11">The sequence shown here is derived from an EMBL/GenBank/DDBJ whole genome shotgun (WGS) entry which is preliminary data.</text>
</comment>
<dbReference type="GO" id="GO:0046872">
    <property type="term" value="F:metal ion binding"/>
    <property type="evidence" value="ECO:0007669"/>
    <property type="project" value="UniProtKB-KW"/>
</dbReference>
<dbReference type="PANTHER" id="PTHR30040:SF2">
    <property type="entry name" value="FAD:PROTEIN FMN TRANSFERASE"/>
    <property type="match status" value="1"/>
</dbReference>
<evidence type="ECO:0000313" key="12">
    <source>
        <dbReference type="Proteomes" id="UP000391919"/>
    </source>
</evidence>
<dbReference type="RefSeq" id="WP_151706112.1">
    <property type="nucleotide sequence ID" value="NZ_BKZQ01000042.1"/>
</dbReference>
<keyword evidence="4" id="KW-0285">Flavoprotein</keyword>
<evidence type="ECO:0000256" key="3">
    <source>
        <dbReference type="ARBA" id="ARBA00016337"/>
    </source>
</evidence>
<keyword evidence="7" id="KW-0274">FAD</keyword>
<sequence length="312" mass="35260">MYNFRAMNTTIATYYLNEQHNRQTEAWFRHVENTLSRFLPESELSQLNRTENTPFLPSDVLYEAVAAADRFYYETDGVFNPYLGRDICRLGYDRSFEKIESGNVEIQNQFLTNKEAPAEIDPKMRMITIHGAMIDLGGIGKGWTAQQAANQLSKKTPFGGIAAGGDIIVWGMPKENWNINISTPESWDKQLFSFKLDRPAGIATSSTVKRSWKDKNGQTHHHILDPRTHESSQSDLIQVSVIAPDLAVAEVYAKCMIILGWEKGIEWVLEKRKDLGIVGVKNDHSIVTGGAIRDYSSEGLIYYGERTVHSHS</sequence>
<reference evidence="11 12" key="1">
    <citation type="submission" date="2019-09" db="EMBL/GenBank/DDBJ databases">
        <title>Draft genome sequence of Bacillus sp. JC-7.</title>
        <authorList>
            <person name="Tanaka N."/>
            <person name="Shiwa Y."/>
            <person name="Fujita N."/>
            <person name="Tanasupawat S."/>
        </authorList>
    </citation>
    <scope>NUCLEOTIDE SEQUENCE [LARGE SCALE GENOMIC DNA]</scope>
    <source>
        <strain evidence="11 12">JC-7</strain>
    </source>
</reference>
<dbReference type="EC" id="2.7.1.180" evidence="2"/>
<evidence type="ECO:0000256" key="10">
    <source>
        <dbReference type="ARBA" id="ARBA00048540"/>
    </source>
</evidence>
<proteinExistence type="predicted"/>
<evidence type="ECO:0000256" key="2">
    <source>
        <dbReference type="ARBA" id="ARBA00011955"/>
    </source>
</evidence>
<dbReference type="Pfam" id="PF02424">
    <property type="entry name" value="ApbE"/>
    <property type="match status" value="1"/>
</dbReference>
<evidence type="ECO:0000256" key="8">
    <source>
        <dbReference type="ARBA" id="ARBA00022842"/>
    </source>
</evidence>
<evidence type="ECO:0000256" key="9">
    <source>
        <dbReference type="ARBA" id="ARBA00031306"/>
    </source>
</evidence>
<evidence type="ECO:0000256" key="4">
    <source>
        <dbReference type="ARBA" id="ARBA00022630"/>
    </source>
</evidence>
<keyword evidence="8" id="KW-0460">Magnesium</keyword>
<evidence type="ECO:0000256" key="5">
    <source>
        <dbReference type="ARBA" id="ARBA00022679"/>
    </source>
</evidence>
<keyword evidence="6" id="KW-0479">Metal-binding</keyword>